<dbReference type="InterPro" id="IPR048792">
    <property type="entry name" value="CarD_C"/>
</dbReference>
<dbReference type="EMBL" id="JANKAS010000004">
    <property type="protein sequence ID" value="MCR1898711.1"/>
    <property type="molecule type" value="Genomic_DNA"/>
</dbReference>
<dbReference type="RefSeq" id="WP_257530318.1">
    <property type="nucleotide sequence ID" value="NZ_JANKAS010000004.1"/>
</dbReference>
<dbReference type="AlphaFoldDB" id="A0AAE3KZH5"/>
<reference evidence="2" key="1">
    <citation type="submission" date="2022-07" db="EMBL/GenBank/DDBJ databases">
        <title>Enhanced cultured diversity of the mouse gut microbiota enables custom-made synthetic communities.</title>
        <authorList>
            <person name="Afrizal A."/>
        </authorList>
    </citation>
    <scope>NUCLEOTIDE SEQUENCE</scope>
    <source>
        <strain evidence="2">DSM 28593</strain>
    </source>
</reference>
<evidence type="ECO:0000313" key="2">
    <source>
        <dbReference type="EMBL" id="MCR1898711.1"/>
    </source>
</evidence>
<dbReference type="Gene3D" id="2.40.10.170">
    <property type="match status" value="1"/>
</dbReference>
<proteinExistence type="predicted"/>
<feature type="domain" description="CarD-like/TRCF RNAP-interacting" evidence="1">
    <location>
        <begin position="1"/>
        <end position="111"/>
    </location>
</feature>
<protein>
    <submittedName>
        <fullName evidence="2">CarD family transcriptional regulator</fullName>
    </submittedName>
</protein>
<dbReference type="SMART" id="SM01058">
    <property type="entry name" value="CarD_TRCF"/>
    <property type="match status" value="1"/>
</dbReference>
<dbReference type="InterPro" id="IPR042215">
    <property type="entry name" value="CarD-like_C"/>
</dbReference>
<comment type="caution">
    <text evidence="2">The sequence shown here is derived from an EMBL/GenBank/DDBJ whole genome shotgun (WGS) entry which is preliminary data.</text>
</comment>
<dbReference type="Proteomes" id="UP001205748">
    <property type="component" value="Unassembled WGS sequence"/>
</dbReference>
<dbReference type="Pfam" id="PF21095">
    <property type="entry name" value="CarD_C"/>
    <property type="match status" value="1"/>
</dbReference>
<dbReference type="Gene3D" id="1.20.58.1290">
    <property type="entry name" value="CarD-like, C-terminal domain"/>
    <property type="match status" value="1"/>
</dbReference>
<sequence length="160" mass="18512">MFNIGDKIVYPMHGAGIIEAIEEKEILGKKRKYYVMRLPLGDMKVMIPIDSTQDIGLREVINEQEFSDVLEILKGDKSKMSQNWNRRYRANMEKIKSGNIYEVAEVVRNLLLLDREKGLSTGERKMLNSAKQILISEFSLVRDLNEEQAEELVYSTLVEE</sequence>
<gene>
    <name evidence="2" type="ORF">NSA47_06860</name>
</gene>
<dbReference type="InterPro" id="IPR036101">
    <property type="entry name" value="CarD-like/TRCF_RID_sf"/>
</dbReference>
<organism evidence="2 3">
    <name type="scientific">Irregularibacter muris</name>
    <dbReference type="NCBI Taxonomy" id="1796619"/>
    <lineage>
        <taxon>Bacteria</taxon>
        <taxon>Bacillati</taxon>
        <taxon>Bacillota</taxon>
        <taxon>Clostridia</taxon>
        <taxon>Eubacteriales</taxon>
        <taxon>Eubacteriaceae</taxon>
        <taxon>Irregularibacter</taxon>
    </lineage>
</organism>
<evidence type="ECO:0000313" key="3">
    <source>
        <dbReference type="Proteomes" id="UP001205748"/>
    </source>
</evidence>
<name>A0AAE3KZH5_9FIRM</name>
<dbReference type="GO" id="GO:0009303">
    <property type="term" value="P:rRNA transcription"/>
    <property type="evidence" value="ECO:0007669"/>
    <property type="project" value="TreeGrafter"/>
</dbReference>
<dbReference type="PANTHER" id="PTHR38447:SF1">
    <property type="entry name" value="RNA POLYMERASE-BINDING TRANSCRIPTION FACTOR CARD"/>
    <property type="match status" value="1"/>
</dbReference>
<dbReference type="InterPro" id="IPR003711">
    <property type="entry name" value="CarD-like/TRCF_RID"/>
</dbReference>
<dbReference type="SUPFAM" id="SSF141259">
    <property type="entry name" value="CarD-like"/>
    <property type="match status" value="1"/>
</dbReference>
<dbReference type="Pfam" id="PF02559">
    <property type="entry name" value="CarD_TRCF_RID"/>
    <property type="match status" value="1"/>
</dbReference>
<evidence type="ECO:0000259" key="1">
    <source>
        <dbReference type="SMART" id="SM01058"/>
    </source>
</evidence>
<accession>A0AAE3KZH5</accession>
<keyword evidence="3" id="KW-1185">Reference proteome</keyword>
<dbReference type="InterPro" id="IPR052531">
    <property type="entry name" value="CarD-like_regulator"/>
</dbReference>
<dbReference type="PANTHER" id="PTHR38447">
    <property type="entry name" value="TRANSCRIPTION FACTOR YDEB-RELATED"/>
    <property type="match status" value="1"/>
</dbReference>